<name>A0A183A0S7_9TREM</name>
<dbReference type="OrthoDB" id="424753at2759"/>
<dbReference type="Gene3D" id="2.60.120.380">
    <property type="match status" value="1"/>
</dbReference>
<keyword evidence="5" id="KW-1185">Reference proteome</keyword>
<evidence type="ECO:0000259" key="3">
    <source>
        <dbReference type="SMART" id="SM00720"/>
    </source>
</evidence>
<dbReference type="WBParaSite" id="ECPE_0000056201-mRNA-1">
    <property type="protein sequence ID" value="ECPE_0000056201-mRNA-1"/>
    <property type="gene ID" value="ECPE_0000056201"/>
</dbReference>
<proteinExistence type="inferred from homology"/>
<evidence type="ECO:0000256" key="1">
    <source>
        <dbReference type="ARBA" id="ARBA00007623"/>
    </source>
</evidence>
<comment type="similarity">
    <text evidence="1">Belongs to the peptidase C2 family.</text>
</comment>
<reference evidence="6" key="1">
    <citation type="submission" date="2016-06" db="UniProtKB">
        <authorList>
            <consortium name="WormBaseParasite"/>
        </authorList>
    </citation>
    <scope>IDENTIFICATION</scope>
</reference>
<dbReference type="Pfam" id="PF01067">
    <property type="entry name" value="Calpain_III"/>
    <property type="match status" value="1"/>
</dbReference>
<feature type="transmembrane region" description="Helical" evidence="2">
    <location>
        <begin position="139"/>
        <end position="159"/>
    </location>
</feature>
<feature type="domain" description="Peptidase C2 calpain" evidence="3">
    <location>
        <begin position="37"/>
        <end position="161"/>
    </location>
</feature>
<dbReference type="SUPFAM" id="SSF49758">
    <property type="entry name" value="Calpain large subunit, middle domain (domain III)"/>
    <property type="match status" value="1"/>
</dbReference>
<dbReference type="PANTHER" id="PTHR10183">
    <property type="entry name" value="CALPAIN"/>
    <property type="match status" value="1"/>
</dbReference>
<gene>
    <name evidence="4" type="ORF">ECPE_LOCUS562</name>
</gene>
<dbReference type="InterPro" id="IPR036213">
    <property type="entry name" value="Calpain_III_sf"/>
</dbReference>
<dbReference type="EMBL" id="UZAN01001977">
    <property type="protein sequence ID" value="VDP24202.1"/>
    <property type="molecule type" value="Genomic_DNA"/>
</dbReference>
<keyword evidence="2" id="KW-0812">Transmembrane</keyword>
<evidence type="ECO:0000313" key="6">
    <source>
        <dbReference type="WBParaSite" id="ECPE_0000056201-mRNA-1"/>
    </source>
</evidence>
<dbReference type="SMART" id="SM00720">
    <property type="entry name" value="calpain_III"/>
    <property type="match status" value="1"/>
</dbReference>
<dbReference type="InterPro" id="IPR022682">
    <property type="entry name" value="Calpain_domain_III"/>
</dbReference>
<evidence type="ECO:0000313" key="4">
    <source>
        <dbReference type="EMBL" id="VDP24202.1"/>
    </source>
</evidence>
<dbReference type="InterPro" id="IPR022683">
    <property type="entry name" value="Calpain_III"/>
</dbReference>
<keyword evidence="2" id="KW-0472">Membrane</keyword>
<reference evidence="4 5" key="2">
    <citation type="submission" date="2018-11" db="EMBL/GenBank/DDBJ databases">
        <authorList>
            <consortium name="Pathogen Informatics"/>
        </authorList>
    </citation>
    <scope>NUCLEOTIDE SEQUENCE [LARGE SCALE GENOMIC DNA]</scope>
    <source>
        <strain evidence="4 5">Egypt</strain>
    </source>
</reference>
<evidence type="ECO:0000256" key="2">
    <source>
        <dbReference type="SAM" id="Phobius"/>
    </source>
</evidence>
<sequence>MPFSDFTRYFSRLEFCHLGPESGSFGRSFKQDERKRRWEMTREEGEWVKHSTAGGCRNNARTFHMNPQYRVQVIDPDETDDDNTGTIIIGLMQKSRREVFQEHHTIGYSIYRVSDLDNSYRIAPLSRGYEYTVSNLHPFLLFAYNFVIPLAVSFIVISITHTSYLYSRLCNCHRLSPYPCCFIFSAYCDQLIPHCLNQMQSTNGKQETRINC</sequence>
<dbReference type="PANTHER" id="PTHR10183:SF433">
    <property type="entry name" value="CALPAIN-A-RELATED"/>
    <property type="match status" value="1"/>
</dbReference>
<dbReference type="GO" id="GO:0005737">
    <property type="term" value="C:cytoplasm"/>
    <property type="evidence" value="ECO:0007669"/>
    <property type="project" value="TreeGrafter"/>
</dbReference>
<dbReference type="AlphaFoldDB" id="A0A183A0S7"/>
<keyword evidence="2" id="KW-1133">Transmembrane helix</keyword>
<dbReference type="GO" id="GO:0006508">
    <property type="term" value="P:proteolysis"/>
    <property type="evidence" value="ECO:0007669"/>
    <property type="project" value="InterPro"/>
</dbReference>
<protein>
    <submittedName>
        <fullName evidence="6">Calpain_III domain-containing protein</fullName>
    </submittedName>
</protein>
<dbReference type="GO" id="GO:0004198">
    <property type="term" value="F:calcium-dependent cysteine-type endopeptidase activity"/>
    <property type="evidence" value="ECO:0007669"/>
    <property type="project" value="InterPro"/>
</dbReference>
<dbReference type="Proteomes" id="UP000272942">
    <property type="component" value="Unassembled WGS sequence"/>
</dbReference>
<accession>A0A183A0S7</accession>
<dbReference type="InterPro" id="IPR022684">
    <property type="entry name" value="Calpain_cysteine_protease"/>
</dbReference>
<evidence type="ECO:0000313" key="5">
    <source>
        <dbReference type="Proteomes" id="UP000272942"/>
    </source>
</evidence>
<organism evidence="6">
    <name type="scientific">Echinostoma caproni</name>
    <dbReference type="NCBI Taxonomy" id="27848"/>
    <lineage>
        <taxon>Eukaryota</taxon>
        <taxon>Metazoa</taxon>
        <taxon>Spiralia</taxon>
        <taxon>Lophotrochozoa</taxon>
        <taxon>Platyhelminthes</taxon>
        <taxon>Trematoda</taxon>
        <taxon>Digenea</taxon>
        <taxon>Plagiorchiida</taxon>
        <taxon>Echinostomata</taxon>
        <taxon>Echinostomatoidea</taxon>
        <taxon>Echinostomatidae</taxon>
        <taxon>Echinostoma</taxon>
    </lineage>
</organism>